<evidence type="ECO:0000256" key="1">
    <source>
        <dbReference type="SAM" id="MobiDB-lite"/>
    </source>
</evidence>
<dbReference type="EMBL" id="CAJGYM010000230">
    <property type="protein sequence ID" value="CAD6200053.1"/>
    <property type="molecule type" value="Genomic_DNA"/>
</dbReference>
<evidence type="ECO:0000313" key="3">
    <source>
        <dbReference type="Proteomes" id="UP000835052"/>
    </source>
</evidence>
<dbReference type="AlphaFoldDB" id="A0A8S1HTL9"/>
<evidence type="ECO:0000313" key="2">
    <source>
        <dbReference type="EMBL" id="CAD6200053.1"/>
    </source>
</evidence>
<dbReference type="OrthoDB" id="5873998at2759"/>
<gene>
    <name evidence="2" type="ORF">CAUJ_LOCUS15952</name>
</gene>
<comment type="caution">
    <text evidence="2">The sequence shown here is derived from an EMBL/GenBank/DDBJ whole genome shotgun (WGS) entry which is preliminary data.</text>
</comment>
<accession>A0A8S1HTL9</accession>
<dbReference type="Proteomes" id="UP000835052">
    <property type="component" value="Unassembled WGS sequence"/>
</dbReference>
<feature type="region of interest" description="Disordered" evidence="1">
    <location>
        <begin position="40"/>
        <end position="76"/>
    </location>
</feature>
<name>A0A8S1HTL9_9PELO</name>
<reference evidence="2" key="1">
    <citation type="submission" date="2020-10" db="EMBL/GenBank/DDBJ databases">
        <authorList>
            <person name="Kikuchi T."/>
        </authorList>
    </citation>
    <scope>NUCLEOTIDE SEQUENCE</scope>
    <source>
        <strain evidence="2">NKZ352</strain>
    </source>
</reference>
<organism evidence="2 3">
    <name type="scientific">Caenorhabditis auriculariae</name>
    <dbReference type="NCBI Taxonomy" id="2777116"/>
    <lineage>
        <taxon>Eukaryota</taxon>
        <taxon>Metazoa</taxon>
        <taxon>Ecdysozoa</taxon>
        <taxon>Nematoda</taxon>
        <taxon>Chromadorea</taxon>
        <taxon>Rhabditida</taxon>
        <taxon>Rhabditina</taxon>
        <taxon>Rhabditomorpha</taxon>
        <taxon>Rhabditoidea</taxon>
        <taxon>Rhabditidae</taxon>
        <taxon>Peloderinae</taxon>
        <taxon>Caenorhabditis</taxon>
    </lineage>
</organism>
<protein>
    <submittedName>
        <fullName evidence="2">Uncharacterized protein</fullName>
    </submittedName>
</protein>
<sequence>MVKLLVKTFVRSNCDQKFPESPNPGQGVINKIESYLTNNSKPISEKGAKNFRPRQDSNLQSPDPKSGALSIRPRGP</sequence>
<keyword evidence="3" id="KW-1185">Reference proteome</keyword>
<proteinExistence type="predicted"/>